<evidence type="ECO:0000256" key="1">
    <source>
        <dbReference type="ARBA" id="ARBA00023015"/>
    </source>
</evidence>
<evidence type="ECO:0000313" key="7">
    <source>
        <dbReference type="Proteomes" id="UP000581206"/>
    </source>
</evidence>
<dbReference type="GO" id="GO:0003677">
    <property type="term" value="F:DNA binding"/>
    <property type="evidence" value="ECO:0007669"/>
    <property type="project" value="UniProtKB-KW"/>
</dbReference>
<evidence type="ECO:0000256" key="3">
    <source>
        <dbReference type="ARBA" id="ARBA00023159"/>
    </source>
</evidence>
<dbReference type="Pfam" id="PF07739">
    <property type="entry name" value="TipAS"/>
    <property type="match status" value="1"/>
</dbReference>
<protein>
    <submittedName>
        <fullName evidence="6">MerR family transcriptional regulator</fullName>
    </submittedName>
</protein>
<dbReference type="Pfam" id="PF13411">
    <property type="entry name" value="MerR_1"/>
    <property type="match status" value="1"/>
</dbReference>
<dbReference type="PROSITE" id="PS50937">
    <property type="entry name" value="HTH_MERR_2"/>
    <property type="match status" value="1"/>
</dbReference>
<dbReference type="Gene3D" id="1.10.1660.10">
    <property type="match status" value="1"/>
</dbReference>
<dbReference type="PANTHER" id="PTHR30204:SF90">
    <property type="entry name" value="HTH-TYPE TRANSCRIPTIONAL ACTIVATOR MTA"/>
    <property type="match status" value="1"/>
</dbReference>
<dbReference type="InterPro" id="IPR036244">
    <property type="entry name" value="TipA-like_antibiotic-bd"/>
</dbReference>
<dbReference type="InterPro" id="IPR009061">
    <property type="entry name" value="DNA-bd_dom_put_sf"/>
</dbReference>
<dbReference type="Gene3D" id="1.10.490.50">
    <property type="entry name" value="Antibiotic binding domain of TipA-like multidrug resistance regulators"/>
    <property type="match status" value="1"/>
</dbReference>
<organism evidence="6 7">
    <name type="scientific">Cellulomonas denverensis</name>
    <dbReference type="NCBI Taxonomy" id="264297"/>
    <lineage>
        <taxon>Bacteria</taxon>
        <taxon>Bacillati</taxon>
        <taxon>Actinomycetota</taxon>
        <taxon>Actinomycetes</taxon>
        <taxon>Micrococcales</taxon>
        <taxon>Cellulomonadaceae</taxon>
        <taxon>Cellulomonas</taxon>
    </lineage>
</organism>
<dbReference type="Proteomes" id="UP000581206">
    <property type="component" value="Unassembled WGS sequence"/>
</dbReference>
<dbReference type="GO" id="GO:0003700">
    <property type="term" value="F:DNA-binding transcription factor activity"/>
    <property type="evidence" value="ECO:0007669"/>
    <property type="project" value="InterPro"/>
</dbReference>
<proteinExistence type="predicted"/>
<dbReference type="InterPro" id="IPR000551">
    <property type="entry name" value="MerR-type_HTH_dom"/>
</dbReference>
<keyword evidence="3" id="KW-0010">Activator</keyword>
<dbReference type="AlphaFoldDB" id="A0A7X6KXQ5"/>
<dbReference type="PRINTS" id="PR00040">
    <property type="entry name" value="HTHMERR"/>
</dbReference>
<reference evidence="6 7" key="1">
    <citation type="submission" date="2020-04" db="EMBL/GenBank/DDBJ databases">
        <title>MicrobeNet Type strains.</title>
        <authorList>
            <person name="Nicholson A.C."/>
        </authorList>
    </citation>
    <scope>NUCLEOTIDE SEQUENCE [LARGE SCALE GENOMIC DNA]</scope>
    <source>
        <strain evidence="6 7">ATCC BAA-788</strain>
    </source>
</reference>
<keyword evidence="7" id="KW-1185">Reference proteome</keyword>
<keyword evidence="1" id="KW-0805">Transcription regulation</keyword>
<evidence type="ECO:0000259" key="5">
    <source>
        <dbReference type="PROSITE" id="PS50937"/>
    </source>
</evidence>
<gene>
    <name evidence="6" type="ORF">HGA03_15730</name>
</gene>
<keyword evidence="4" id="KW-0804">Transcription</keyword>
<evidence type="ECO:0000313" key="6">
    <source>
        <dbReference type="EMBL" id="NKY24120.1"/>
    </source>
</evidence>
<dbReference type="InterPro" id="IPR012925">
    <property type="entry name" value="TipAS_dom"/>
</dbReference>
<dbReference type="PANTHER" id="PTHR30204">
    <property type="entry name" value="REDOX-CYCLING DRUG-SENSING TRANSCRIPTIONAL ACTIVATOR SOXR"/>
    <property type="match status" value="1"/>
</dbReference>
<keyword evidence="2" id="KW-0238">DNA-binding</keyword>
<accession>A0A7X6KXQ5</accession>
<dbReference type="SMART" id="SM00422">
    <property type="entry name" value="HTH_MERR"/>
    <property type="match status" value="1"/>
</dbReference>
<evidence type="ECO:0000256" key="2">
    <source>
        <dbReference type="ARBA" id="ARBA00023125"/>
    </source>
</evidence>
<dbReference type="EMBL" id="JAAXOX010000012">
    <property type="protein sequence ID" value="NKY24120.1"/>
    <property type="molecule type" value="Genomic_DNA"/>
</dbReference>
<sequence>MTVDGGPWTTAEVVRLSGVTSRTLRHYDAIGLLVPAGNAPGGQRVYGAAELLRLQEILVLRELGVPLAAVAEALRSTADRAAALREHHDRLLTERDRLDRLARTVAATLDALEEGSTMSADDLYAGFDHRQYEQEARERWGDPAVDRSTARWETMSEDQRRDHLAEGEALNRALADLMTAGVAPGDPATRDAVARHHRWVSLFWTPDAEAYRSLGSMYADDPRFAATYDAVAPGLAAYLRDAIDTHAAAVTGS</sequence>
<feature type="domain" description="HTH merR-type" evidence="5">
    <location>
        <begin position="7"/>
        <end position="76"/>
    </location>
</feature>
<name>A0A7X6KXQ5_9CELL</name>
<evidence type="ECO:0000256" key="4">
    <source>
        <dbReference type="ARBA" id="ARBA00023163"/>
    </source>
</evidence>
<dbReference type="CDD" id="cd01106">
    <property type="entry name" value="HTH_TipAL-Mta"/>
    <property type="match status" value="1"/>
</dbReference>
<dbReference type="SUPFAM" id="SSF46955">
    <property type="entry name" value="Putative DNA-binding domain"/>
    <property type="match status" value="1"/>
</dbReference>
<comment type="caution">
    <text evidence="6">The sequence shown here is derived from an EMBL/GenBank/DDBJ whole genome shotgun (WGS) entry which is preliminary data.</text>
</comment>
<dbReference type="SUPFAM" id="SSF89082">
    <property type="entry name" value="Antibiotic binding domain of TipA-like multidrug resistance regulators"/>
    <property type="match status" value="1"/>
</dbReference>
<dbReference type="InterPro" id="IPR047057">
    <property type="entry name" value="MerR_fam"/>
</dbReference>